<dbReference type="RefSeq" id="WP_345312852.1">
    <property type="nucleotide sequence ID" value="NZ_BAABIE010000004.1"/>
</dbReference>
<protein>
    <recommendedName>
        <fullName evidence="3">DUF5642 domain-containing protein</fullName>
    </recommendedName>
</protein>
<gene>
    <name evidence="1" type="ORF">GCM10023217_12970</name>
</gene>
<name>A0ABP8Z354_9ACTN</name>
<dbReference type="Proteomes" id="UP001500822">
    <property type="component" value="Unassembled WGS sequence"/>
</dbReference>
<dbReference type="PROSITE" id="PS51257">
    <property type="entry name" value="PROKAR_LIPOPROTEIN"/>
    <property type="match status" value="1"/>
</dbReference>
<evidence type="ECO:0008006" key="3">
    <source>
        <dbReference type="Google" id="ProtNLM"/>
    </source>
</evidence>
<evidence type="ECO:0000313" key="1">
    <source>
        <dbReference type="EMBL" id="GAA4745294.1"/>
    </source>
</evidence>
<proteinExistence type="predicted"/>
<comment type="caution">
    <text evidence="1">The sequence shown here is derived from an EMBL/GenBank/DDBJ whole genome shotgun (WGS) entry which is preliminary data.</text>
</comment>
<dbReference type="EMBL" id="BAABIE010000004">
    <property type="protein sequence ID" value="GAA4745294.1"/>
    <property type="molecule type" value="Genomic_DNA"/>
</dbReference>
<evidence type="ECO:0000313" key="2">
    <source>
        <dbReference type="Proteomes" id="UP001500822"/>
    </source>
</evidence>
<sequence length="246" mass="25449">MSILARPDRFLSTMAVVVGAATLLTACGSDDGELPLTGLVLQSDRLPAGYSVVPADVEDLVAANKRTLDQSASVAFTPDVCRPTADAAFTTELAADNTVLLVAQSDTGTLSELVTTVRRDVDADRRTTTGVCAVVTAVPSKGTLAQSRIVTTSTELPKPTGDAVEQALVLRSDSVTTLPDGKALVRSSLLSNVLVRRANGDVVTVQLNIGSADSGVKPAAPAEITPPLPQDEYLALVQAAVDRAAR</sequence>
<keyword evidence="2" id="KW-1185">Reference proteome</keyword>
<accession>A0ABP8Z354</accession>
<reference evidence="2" key="1">
    <citation type="journal article" date="2019" name="Int. J. Syst. Evol. Microbiol.">
        <title>The Global Catalogue of Microorganisms (GCM) 10K type strain sequencing project: providing services to taxonomists for standard genome sequencing and annotation.</title>
        <authorList>
            <consortium name="The Broad Institute Genomics Platform"/>
            <consortium name="The Broad Institute Genome Sequencing Center for Infectious Disease"/>
            <person name="Wu L."/>
            <person name="Ma J."/>
        </authorList>
    </citation>
    <scope>NUCLEOTIDE SEQUENCE [LARGE SCALE GENOMIC DNA]</scope>
    <source>
        <strain evidence="2">JCM 18077</strain>
    </source>
</reference>
<organism evidence="1 2">
    <name type="scientific">Gordonia alkaliphila</name>
    <dbReference type="NCBI Taxonomy" id="1053547"/>
    <lineage>
        <taxon>Bacteria</taxon>
        <taxon>Bacillati</taxon>
        <taxon>Actinomycetota</taxon>
        <taxon>Actinomycetes</taxon>
        <taxon>Mycobacteriales</taxon>
        <taxon>Gordoniaceae</taxon>
        <taxon>Gordonia</taxon>
    </lineage>
</organism>